<proteinExistence type="predicted"/>
<evidence type="ECO:0000313" key="1">
    <source>
        <dbReference type="EMBL" id="HIH95337.1"/>
    </source>
</evidence>
<dbReference type="Proteomes" id="UP000600774">
    <property type="component" value="Unassembled WGS sequence"/>
</dbReference>
<organism evidence="1 2">
    <name type="scientific">Methanosarcina acetivorans</name>
    <dbReference type="NCBI Taxonomy" id="2214"/>
    <lineage>
        <taxon>Archaea</taxon>
        <taxon>Methanobacteriati</taxon>
        <taxon>Methanobacteriota</taxon>
        <taxon>Stenosarchaea group</taxon>
        <taxon>Methanomicrobia</taxon>
        <taxon>Methanosarcinales</taxon>
        <taxon>Methanosarcinaceae</taxon>
        <taxon>Methanosarcina</taxon>
    </lineage>
</organism>
<dbReference type="EMBL" id="DUJU01000175">
    <property type="protein sequence ID" value="HIH95337.1"/>
    <property type="molecule type" value="Genomic_DNA"/>
</dbReference>
<comment type="caution">
    <text evidence="1">The sequence shown here is derived from an EMBL/GenBank/DDBJ whole genome shotgun (WGS) entry which is preliminary data.</text>
</comment>
<name>A0A832SL68_9EURY</name>
<reference evidence="1" key="1">
    <citation type="journal article" date="2020" name="bioRxiv">
        <title>A rank-normalized archaeal taxonomy based on genome phylogeny resolves widespread incomplete and uneven classifications.</title>
        <authorList>
            <person name="Rinke C."/>
            <person name="Chuvochina M."/>
            <person name="Mussig A.J."/>
            <person name="Chaumeil P.-A."/>
            <person name="Waite D.W."/>
            <person name="Whitman W.B."/>
            <person name="Parks D.H."/>
            <person name="Hugenholtz P."/>
        </authorList>
    </citation>
    <scope>NUCLEOTIDE SEQUENCE</scope>
    <source>
        <strain evidence="1">UBA8876</strain>
    </source>
</reference>
<evidence type="ECO:0000313" key="2">
    <source>
        <dbReference type="Proteomes" id="UP000600774"/>
    </source>
</evidence>
<dbReference type="InterPro" id="IPR036380">
    <property type="entry name" value="Isochorismatase-like_sf"/>
</dbReference>
<dbReference type="AlphaFoldDB" id="A0A832SL68"/>
<gene>
    <name evidence="1" type="ORF">HA338_15365</name>
</gene>
<dbReference type="Gene3D" id="3.40.50.850">
    <property type="entry name" value="Isochorismatase-like"/>
    <property type="match status" value="1"/>
</dbReference>
<protein>
    <submittedName>
        <fullName evidence="1">Cysteine hydrolase</fullName>
    </submittedName>
</protein>
<keyword evidence="1" id="KW-0378">Hydrolase</keyword>
<sequence>MSKINPEEKKFQIGFVEELSLRPEDFIVIKCNAINGFSDTALDKVLKRLKRNTLILAEAFDRGYNIIVLSNCTASINAKLQGFSIEAIFPMLGGSQYSR</sequence>
<accession>A0A832SL68</accession>
<dbReference type="GO" id="GO:0016787">
    <property type="term" value="F:hydrolase activity"/>
    <property type="evidence" value="ECO:0007669"/>
    <property type="project" value="UniProtKB-KW"/>
</dbReference>
<dbReference type="SUPFAM" id="SSF52499">
    <property type="entry name" value="Isochorismatase-like hydrolases"/>
    <property type="match status" value="1"/>
</dbReference>